<dbReference type="InterPro" id="IPR054115">
    <property type="entry name" value="CorC_N"/>
</dbReference>
<dbReference type="FunFam" id="3.10.580.10:FF:000002">
    <property type="entry name" value="Magnesium/cobalt efflux protein CorC"/>
    <property type="match status" value="1"/>
</dbReference>
<organism evidence="12 13">
    <name type="scientific">Candidatus Venteria ishoeyi</name>
    <dbReference type="NCBI Taxonomy" id="1899563"/>
    <lineage>
        <taxon>Bacteria</taxon>
        <taxon>Pseudomonadati</taxon>
        <taxon>Pseudomonadota</taxon>
        <taxon>Gammaproteobacteria</taxon>
        <taxon>Thiotrichales</taxon>
        <taxon>Thiotrichaceae</taxon>
        <taxon>Venteria</taxon>
    </lineage>
</organism>
<feature type="domain" description="CBS" evidence="10">
    <location>
        <begin position="66"/>
        <end position="127"/>
    </location>
</feature>
<dbReference type="Gene3D" id="3.10.580.10">
    <property type="entry name" value="CBS-domain"/>
    <property type="match status" value="1"/>
</dbReference>
<evidence type="ECO:0000256" key="6">
    <source>
        <dbReference type="ARBA" id="ARBA00023285"/>
    </source>
</evidence>
<evidence type="ECO:0000256" key="3">
    <source>
        <dbReference type="ARBA" id="ARBA00022737"/>
    </source>
</evidence>
<name>A0A1H6FC50_9GAMM</name>
<dbReference type="Pfam" id="PF03471">
    <property type="entry name" value="CorC_HlyC"/>
    <property type="match status" value="1"/>
</dbReference>
<evidence type="ECO:0000259" key="10">
    <source>
        <dbReference type="PROSITE" id="PS51371"/>
    </source>
</evidence>
<protein>
    <recommendedName>
        <fullName evidence="8">Magnesium and cobalt efflux protein CorC</fullName>
    </recommendedName>
</protein>
<comment type="similarity">
    <text evidence="1">Belongs to the UPF0053 family.</text>
</comment>
<dbReference type="InterPro" id="IPR016169">
    <property type="entry name" value="FAD-bd_PCMH_sub2"/>
</dbReference>
<keyword evidence="4" id="KW-0460">Magnesium</keyword>
<dbReference type="SMART" id="SM01091">
    <property type="entry name" value="CorC_HlyC"/>
    <property type="match status" value="1"/>
</dbReference>
<dbReference type="EMBL" id="FMSV02000032">
    <property type="protein sequence ID" value="SEH04252.1"/>
    <property type="molecule type" value="Genomic_DNA"/>
</dbReference>
<keyword evidence="6" id="KW-0170">Cobalt</keyword>
<dbReference type="Proteomes" id="UP000236724">
    <property type="component" value="Unassembled WGS sequence"/>
</dbReference>
<dbReference type="PROSITE" id="PS51371">
    <property type="entry name" value="CBS"/>
    <property type="match status" value="2"/>
</dbReference>
<dbReference type="SUPFAM" id="SSF56176">
    <property type="entry name" value="FAD-binding/transporter-associated domain-like"/>
    <property type="match status" value="1"/>
</dbReference>
<dbReference type="SMART" id="SM00116">
    <property type="entry name" value="CBS"/>
    <property type="match status" value="2"/>
</dbReference>
<evidence type="ECO:0000256" key="9">
    <source>
        <dbReference type="PROSITE-ProRule" id="PRU00703"/>
    </source>
</evidence>
<dbReference type="PANTHER" id="PTHR22777:SF27">
    <property type="entry name" value="MAGNESIUM AND COBALT EFFLUX PROTEIN CORC"/>
    <property type="match status" value="1"/>
</dbReference>
<dbReference type="Pfam" id="PF21917">
    <property type="entry name" value="NMB0537_N"/>
    <property type="match status" value="1"/>
</dbReference>
<evidence type="ECO:0000256" key="8">
    <source>
        <dbReference type="ARBA" id="ARBA00040729"/>
    </source>
</evidence>
<dbReference type="EMBL" id="FMSV02000498">
    <property type="protein sequence ID" value="SEH06585.1"/>
    <property type="molecule type" value="Genomic_DNA"/>
</dbReference>
<evidence type="ECO:0000256" key="1">
    <source>
        <dbReference type="ARBA" id="ARBA00006337"/>
    </source>
</evidence>
<evidence type="ECO:0000256" key="2">
    <source>
        <dbReference type="ARBA" id="ARBA00022448"/>
    </source>
</evidence>
<evidence type="ECO:0000313" key="11">
    <source>
        <dbReference type="EMBL" id="SEH04252.1"/>
    </source>
</evidence>
<dbReference type="InterPro" id="IPR036318">
    <property type="entry name" value="FAD-bd_PCMH-like_sf"/>
</dbReference>
<dbReference type="Gene3D" id="3.30.465.10">
    <property type="match status" value="1"/>
</dbReference>
<dbReference type="InterPro" id="IPR046342">
    <property type="entry name" value="CBS_dom_sf"/>
</dbReference>
<dbReference type="AlphaFoldDB" id="A0A1H6FC50"/>
<dbReference type="GO" id="GO:0005886">
    <property type="term" value="C:plasma membrane"/>
    <property type="evidence" value="ECO:0007669"/>
    <property type="project" value="TreeGrafter"/>
</dbReference>
<dbReference type="PANTHER" id="PTHR22777">
    <property type="entry name" value="HEMOLYSIN-RELATED"/>
    <property type="match status" value="1"/>
</dbReference>
<keyword evidence="3" id="KW-0677">Repeat</keyword>
<feature type="domain" description="CBS" evidence="10">
    <location>
        <begin position="134"/>
        <end position="191"/>
    </location>
</feature>
<keyword evidence="2" id="KW-0813">Transport</keyword>
<keyword evidence="5 9" id="KW-0129">CBS domain</keyword>
<dbReference type="OrthoDB" id="9797674at2"/>
<dbReference type="InterPro" id="IPR000644">
    <property type="entry name" value="CBS_dom"/>
</dbReference>
<comment type="function">
    <text evidence="7">Plays a role in the transport of magnesium and cobalt ions.</text>
</comment>
<evidence type="ECO:0000313" key="12">
    <source>
        <dbReference type="EMBL" id="SEH06585.1"/>
    </source>
</evidence>
<evidence type="ECO:0000256" key="4">
    <source>
        <dbReference type="ARBA" id="ARBA00022842"/>
    </source>
</evidence>
<dbReference type="GO" id="GO:0050660">
    <property type="term" value="F:flavin adenine dinucleotide binding"/>
    <property type="evidence" value="ECO:0007669"/>
    <property type="project" value="InterPro"/>
</dbReference>
<evidence type="ECO:0000256" key="7">
    <source>
        <dbReference type="ARBA" id="ARBA00037273"/>
    </source>
</evidence>
<proteinExistence type="inferred from homology"/>
<keyword evidence="13" id="KW-1185">Reference proteome</keyword>
<accession>A0A1H6FC50</accession>
<evidence type="ECO:0000256" key="5">
    <source>
        <dbReference type="ARBA" id="ARBA00023122"/>
    </source>
</evidence>
<dbReference type="CDD" id="cd04590">
    <property type="entry name" value="CBS_pair_CorC_HlyC_assoc"/>
    <property type="match status" value="1"/>
</dbReference>
<dbReference type="RefSeq" id="WP_103918338.1">
    <property type="nucleotide sequence ID" value="NZ_FMSV02000032.1"/>
</dbReference>
<dbReference type="InterPro" id="IPR005170">
    <property type="entry name" value="Transptr-assoc_dom"/>
</dbReference>
<dbReference type="SUPFAM" id="SSF54631">
    <property type="entry name" value="CBS-domain pair"/>
    <property type="match status" value="1"/>
</dbReference>
<dbReference type="InterPro" id="IPR044751">
    <property type="entry name" value="Ion_transp-like_CBS"/>
</dbReference>
<dbReference type="Pfam" id="PF00571">
    <property type="entry name" value="CBS"/>
    <property type="match status" value="2"/>
</dbReference>
<sequence>MAKKNHWLHRFWPRQLKRWLTPTPQNTHQLLRFLKKSQERQLFSLDTMNMIEGALLVSGTHVREVMIPRAQMVVLQYNEHPDKFIESLVESGHSRFPVVNESRDAVQGILLAKDLLNFYAASPKNAQRFQMRDLLRPPVFIPESKRLNVLLREFRSSRNHMAIVVDEYGGVAGLVTIEDVIEEIIGEIDDEHDLDEENYIRKRSNGCYLVRALTPVDEFNAYFKTSFSDEEFDTIGGVLLQAFGHMPKRGESMELQGFYFEISRTDRRRLHLLEVKRLELKPKQPKQT</sequence>
<reference evidence="12 13" key="1">
    <citation type="submission" date="2016-10" db="EMBL/GenBank/DDBJ databases">
        <authorList>
            <person name="de Groot N.N."/>
        </authorList>
    </citation>
    <scope>NUCLEOTIDE SEQUENCE [LARGE SCALE GENOMIC DNA]</scope>
    <source>
        <strain evidence="12">MBHS1</strain>
    </source>
</reference>
<gene>
    <name evidence="12" type="primary">corC_2</name>
    <name evidence="11" type="synonym">corC_1</name>
    <name evidence="11" type="ORF">MBHS_00098</name>
    <name evidence="12" type="ORF">MBHS_02448</name>
</gene>
<evidence type="ECO:0000313" key="13">
    <source>
        <dbReference type="Proteomes" id="UP000236724"/>
    </source>
</evidence>